<organism evidence="4 5">
    <name type="scientific">Sphingomonas natans</name>
    <dbReference type="NCBI Taxonomy" id="3063330"/>
    <lineage>
        <taxon>Bacteria</taxon>
        <taxon>Pseudomonadati</taxon>
        <taxon>Pseudomonadota</taxon>
        <taxon>Alphaproteobacteria</taxon>
        <taxon>Sphingomonadales</taxon>
        <taxon>Sphingomonadaceae</taxon>
        <taxon>Sphingomonas</taxon>
    </lineage>
</organism>
<gene>
    <name evidence="4" type="ORF">Q4F19_20985</name>
</gene>
<evidence type="ECO:0000256" key="1">
    <source>
        <dbReference type="ARBA" id="ARBA00003565"/>
    </source>
</evidence>
<reference evidence="4" key="1">
    <citation type="submission" date="2023-07" db="EMBL/GenBank/DDBJ databases">
        <authorList>
            <person name="Kim M."/>
        </authorList>
    </citation>
    <scope>NUCLEOTIDE SEQUENCE</scope>
    <source>
        <strain evidence="4">BIUV-7</strain>
    </source>
</reference>
<comment type="function">
    <text evidence="1">May be required for disulfide bond formation in some proteins.</text>
</comment>
<feature type="signal peptide" evidence="2">
    <location>
        <begin position="1"/>
        <end position="26"/>
    </location>
</feature>
<dbReference type="Gene3D" id="3.40.30.10">
    <property type="entry name" value="Glutaredoxin"/>
    <property type="match status" value="1"/>
</dbReference>
<evidence type="ECO:0000313" key="4">
    <source>
        <dbReference type="EMBL" id="MDO6416872.1"/>
    </source>
</evidence>
<dbReference type="InterPro" id="IPR036249">
    <property type="entry name" value="Thioredoxin-like_sf"/>
</dbReference>
<dbReference type="RefSeq" id="WP_303546776.1">
    <property type="nucleotide sequence ID" value="NZ_JAUOTP010000012.1"/>
</dbReference>
<accession>A0ABT8YET3</accession>
<dbReference type="Proteomes" id="UP001169764">
    <property type="component" value="Unassembled WGS sequence"/>
</dbReference>
<comment type="caution">
    <text evidence="4">The sequence shown here is derived from an EMBL/GenBank/DDBJ whole genome shotgun (WGS) entry which is preliminary data.</text>
</comment>
<dbReference type="Pfam" id="PF13462">
    <property type="entry name" value="Thioredoxin_4"/>
    <property type="match status" value="1"/>
</dbReference>
<evidence type="ECO:0000256" key="2">
    <source>
        <dbReference type="SAM" id="SignalP"/>
    </source>
</evidence>
<dbReference type="InterPro" id="IPR012336">
    <property type="entry name" value="Thioredoxin-like_fold"/>
</dbReference>
<keyword evidence="5" id="KW-1185">Reference proteome</keyword>
<dbReference type="InterPro" id="IPR013766">
    <property type="entry name" value="Thioredoxin_domain"/>
</dbReference>
<dbReference type="Gene3D" id="1.10.40.110">
    <property type="match status" value="1"/>
</dbReference>
<dbReference type="PROSITE" id="PS51257">
    <property type="entry name" value="PROKAR_LIPOPROTEIN"/>
    <property type="match status" value="1"/>
</dbReference>
<sequence>MKQLVRRLLPLLILAFACPAFAPASAATPVAAKDWTKVATRTPAGTFVQGNPDAKVKLVEYLSFTCPHCAAFEKEGAAPLAERYIRTGLVSYEVRIALRDPFDLVAAVLARCSGPQAFFAVKPALFAAQPDWLGKGEKWGATSPKLDQMSEADAGKAIAAGSGLDAFFLKHGLPRARIDACIANVADQRLLSSAAQAIWTPDFPGTPLFVINGTRAEGVHDWAGLDAKLKAALG</sequence>
<evidence type="ECO:0000313" key="5">
    <source>
        <dbReference type="Proteomes" id="UP001169764"/>
    </source>
</evidence>
<proteinExistence type="predicted"/>
<dbReference type="SUPFAM" id="SSF52833">
    <property type="entry name" value="Thioredoxin-like"/>
    <property type="match status" value="1"/>
</dbReference>
<dbReference type="PROSITE" id="PS51352">
    <property type="entry name" value="THIOREDOXIN_2"/>
    <property type="match status" value="1"/>
</dbReference>
<feature type="chain" id="PRO_5045998748" evidence="2">
    <location>
        <begin position="27"/>
        <end position="234"/>
    </location>
</feature>
<evidence type="ECO:0000259" key="3">
    <source>
        <dbReference type="PROSITE" id="PS51352"/>
    </source>
</evidence>
<feature type="domain" description="Thioredoxin" evidence="3">
    <location>
        <begin position="16"/>
        <end position="234"/>
    </location>
</feature>
<name>A0ABT8YET3_9SPHN</name>
<protein>
    <submittedName>
        <fullName evidence="4">Thioredoxin domain-containing protein</fullName>
    </submittedName>
</protein>
<dbReference type="EMBL" id="JAUOTP010000012">
    <property type="protein sequence ID" value="MDO6416872.1"/>
    <property type="molecule type" value="Genomic_DNA"/>
</dbReference>
<keyword evidence="2" id="KW-0732">Signal</keyword>